<sequence>MNTANMPGFNAEASMYMASNTYRAAHTVFADVASARIIPQQCRLLCQVVCPPPQQCCPTGWRCCGSCESGQCDDVCVRPGQSCP</sequence>
<evidence type="ECO:0000313" key="1">
    <source>
        <dbReference type="EMBL" id="SEN53023.1"/>
    </source>
</evidence>
<reference evidence="1 2" key="1">
    <citation type="submission" date="2016-10" db="EMBL/GenBank/DDBJ databases">
        <authorList>
            <person name="de Groot N.N."/>
        </authorList>
    </citation>
    <scope>NUCLEOTIDE SEQUENCE [LARGE SCALE GENOMIC DNA]</scope>
    <source>
        <strain evidence="1 2">Nl18</strain>
    </source>
</reference>
<organism evidence="1 2">
    <name type="scientific">Nitrosospira multiformis</name>
    <dbReference type="NCBI Taxonomy" id="1231"/>
    <lineage>
        <taxon>Bacteria</taxon>
        <taxon>Pseudomonadati</taxon>
        <taxon>Pseudomonadota</taxon>
        <taxon>Betaproteobacteria</taxon>
        <taxon>Nitrosomonadales</taxon>
        <taxon>Nitrosomonadaceae</taxon>
        <taxon>Nitrosospira</taxon>
    </lineage>
</organism>
<protein>
    <submittedName>
        <fullName evidence="1">Uncharacterized protein</fullName>
    </submittedName>
</protein>
<proteinExistence type="predicted"/>
<evidence type="ECO:0000313" key="2">
    <source>
        <dbReference type="Proteomes" id="UP000183898"/>
    </source>
</evidence>
<dbReference type="EMBL" id="FOCT01000005">
    <property type="protein sequence ID" value="SEN53023.1"/>
    <property type="molecule type" value="Genomic_DNA"/>
</dbReference>
<dbReference type="AlphaFoldDB" id="A0A1H8H9U2"/>
<gene>
    <name evidence="1" type="ORF">SAMN05216404_10579</name>
</gene>
<accession>A0A1H8H9U2</accession>
<dbReference type="Proteomes" id="UP000183898">
    <property type="component" value="Unassembled WGS sequence"/>
</dbReference>
<name>A0A1H8H9U2_9PROT</name>